<dbReference type="OrthoDB" id="348976at2759"/>
<accession>A0A6H5GYT5</accession>
<dbReference type="EMBL" id="CADCXU010020474">
    <property type="protein sequence ID" value="CAB0008501.1"/>
    <property type="molecule type" value="Genomic_DNA"/>
</dbReference>
<dbReference type="Proteomes" id="UP000479000">
    <property type="component" value="Unassembled WGS sequence"/>
</dbReference>
<sequence>MVRAFFESVDYQTKQITNDAEMRLKIFKYHFLEVSWRKFCRENPISDAWVNGASFFQRSGTKRYYRNIYPDQLPLWGSYRGESHWIPVNTTSFSWDRKTVMKPSHLTVALRTAADMLAIDAFNHETRDWIFACTVDPSVTHMRVW</sequence>
<name>A0A6H5GYT5_9HEMI</name>
<gene>
    <name evidence="1" type="ORF">NTEN_LOCUS13747</name>
</gene>
<keyword evidence="2" id="KW-1185">Reference proteome</keyword>
<proteinExistence type="predicted"/>
<evidence type="ECO:0000313" key="2">
    <source>
        <dbReference type="Proteomes" id="UP000479000"/>
    </source>
</evidence>
<organism evidence="1 2">
    <name type="scientific">Nesidiocoris tenuis</name>
    <dbReference type="NCBI Taxonomy" id="355587"/>
    <lineage>
        <taxon>Eukaryota</taxon>
        <taxon>Metazoa</taxon>
        <taxon>Ecdysozoa</taxon>
        <taxon>Arthropoda</taxon>
        <taxon>Hexapoda</taxon>
        <taxon>Insecta</taxon>
        <taxon>Pterygota</taxon>
        <taxon>Neoptera</taxon>
        <taxon>Paraneoptera</taxon>
        <taxon>Hemiptera</taxon>
        <taxon>Heteroptera</taxon>
        <taxon>Panheteroptera</taxon>
        <taxon>Cimicomorpha</taxon>
        <taxon>Miridae</taxon>
        <taxon>Dicyphina</taxon>
        <taxon>Nesidiocoris</taxon>
    </lineage>
</organism>
<protein>
    <submittedName>
        <fullName evidence="1">Uncharacterized protein</fullName>
    </submittedName>
</protein>
<evidence type="ECO:0000313" key="1">
    <source>
        <dbReference type="EMBL" id="CAB0008501.1"/>
    </source>
</evidence>
<reference evidence="1 2" key="1">
    <citation type="submission" date="2020-02" db="EMBL/GenBank/DDBJ databases">
        <authorList>
            <person name="Ferguson B K."/>
        </authorList>
    </citation>
    <scope>NUCLEOTIDE SEQUENCE [LARGE SCALE GENOMIC DNA]</scope>
</reference>
<dbReference type="AlphaFoldDB" id="A0A6H5GYT5"/>